<reference evidence="1" key="1">
    <citation type="submission" date="2021-02" db="EMBL/GenBank/DDBJ databases">
        <authorList>
            <person name="Nowell W R."/>
        </authorList>
    </citation>
    <scope>NUCLEOTIDE SEQUENCE</scope>
</reference>
<sequence>MFHREEHHELTI</sequence>
<name>A0A8S3JG12_9BILA</name>
<protein>
    <submittedName>
        <fullName evidence="1">Uncharacterized protein</fullName>
    </submittedName>
</protein>
<comment type="caution">
    <text evidence="1">The sequence shown here is derived from an EMBL/GenBank/DDBJ whole genome shotgun (WGS) entry which is preliminary data.</text>
</comment>
<accession>A0A8S3JG12</accession>
<organism evidence="1 2">
    <name type="scientific">Rotaria magnacalcarata</name>
    <dbReference type="NCBI Taxonomy" id="392030"/>
    <lineage>
        <taxon>Eukaryota</taxon>
        <taxon>Metazoa</taxon>
        <taxon>Spiralia</taxon>
        <taxon>Gnathifera</taxon>
        <taxon>Rotifera</taxon>
        <taxon>Eurotatoria</taxon>
        <taxon>Bdelloidea</taxon>
        <taxon>Philodinida</taxon>
        <taxon>Philodinidae</taxon>
        <taxon>Rotaria</taxon>
    </lineage>
</organism>
<proteinExistence type="predicted"/>
<evidence type="ECO:0000313" key="1">
    <source>
        <dbReference type="EMBL" id="CAF5216985.1"/>
    </source>
</evidence>
<evidence type="ECO:0000313" key="2">
    <source>
        <dbReference type="Proteomes" id="UP000681720"/>
    </source>
</evidence>
<dbReference type="Proteomes" id="UP000681720">
    <property type="component" value="Unassembled WGS sequence"/>
</dbReference>
<gene>
    <name evidence="1" type="ORF">GIL414_LOCUS82183</name>
</gene>
<feature type="non-terminal residue" evidence="1">
    <location>
        <position position="12"/>
    </location>
</feature>
<dbReference type="EMBL" id="CAJOBJ010359430">
    <property type="protein sequence ID" value="CAF5216985.1"/>
    <property type="molecule type" value="Genomic_DNA"/>
</dbReference>